<evidence type="ECO:0000259" key="6">
    <source>
        <dbReference type="SMART" id="SM00656"/>
    </source>
</evidence>
<keyword evidence="4" id="KW-0119">Carbohydrate metabolism</keyword>
<gene>
    <name evidence="7" type="ORF">RJ41_13140</name>
</gene>
<dbReference type="Pfam" id="PF01095">
    <property type="entry name" value="Pectinesterase"/>
    <property type="match status" value="1"/>
</dbReference>
<feature type="domain" description="Pectate lyase" evidence="6">
    <location>
        <begin position="1744"/>
        <end position="1962"/>
    </location>
</feature>
<dbReference type="PANTHER" id="PTHR31683:SF18">
    <property type="entry name" value="PECTATE LYASE 21-RELATED"/>
    <property type="match status" value="1"/>
</dbReference>
<comment type="caution">
    <text evidence="7">The sequence shown here is derived from an EMBL/GenBank/DDBJ whole genome shotgun (WGS) entry which is preliminary data.</text>
</comment>
<dbReference type="InterPro" id="IPR045032">
    <property type="entry name" value="PEL"/>
</dbReference>
<dbReference type="InterPro" id="IPR002022">
    <property type="entry name" value="Pec_lyase"/>
</dbReference>
<evidence type="ECO:0000256" key="1">
    <source>
        <dbReference type="ARBA" id="ARBA00022801"/>
    </source>
</evidence>
<dbReference type="SUPFAM" id="SSF51126">
    <property type="entry name" value="Pectin lyase-like"/>
    <property type="match status" value="2"/>
</dbReference>
<dbReference type="GO" id="GO:0005576">
    <property type="term" value="C:extracellular region"/>
    <property type="evidence" value="ECO:0007669"/>
    <property type="project" value="UniProtKB-SubCell"/>
</dbReference>
<comment type="subcellular location">
    <subcellularLocation>
        <location evidence="4">Secreted</location>
    </subcellularLocation>
</comment>
<dbReference type="InterPro" id="IPR012334">
    <property type="entry name" value="Pectin_lyas_fold"/>
</dbReference>
<dbReference type="PROSITE" id="PS51257">
    <property type="entry name" value="PROKAR_LIPOPROTEIN"/>
    <property type="match status" value="1"/>
</dbReference>
<accession>A0A0B3XRD0</accession>
<sequence length="2045" mass="219768">MKLTKIAALMGGVILVTACGEKSSTNVTLPPDPALTGVFVDSPVEGINYSSASVENGTTNAQGEYSYFRGEQLAFSIGQLAFPETPASSVISPLDLFATDNPFNQSVVNTLRLLQSLDTDGDPSNGISLSASAGDVAVATLDEGQTIEDFFNQSDADFAADVEVWLGSAGGASATLVDKAQAISHFVNYLEAELGTLFPNTFDVTRFTGDIYAPTLEGRSVSQATYTFTPDDETNLSGTFVRVHGEESTTGNYEFSFGRKVIALSYDEQTEYLISRAFNTVNEVYSLCVVSPDNAQSMPLVLHVESCLANEDPQNYLFAFTQEQADVELAKLEEAAHSIQAALEENFDTDTDTFFSSSYKRLSDEPDAGALYYVTGGSPLVDATTGQLTLEGDRFSIGNAAANPGANTSASDTVGMGIYNLSEGFTISFDVISHNGGGTFSLYVDNNTTGQDNSVHGAASKFVSIGLADGTMVPGTRFTYTYEPGDDIGGGDPSAPDAKILDSSVTNSFFQLRTDSSATITIDNLKIETVADAVDPVPPVEPEPTEPEEPEVIPSVPLPLSYTFAGESEDIFSTNFAAIENAAGEQVAMFTITGGSVTQIDTGIQLDGGRFTLGNTEPDTQSSSDDTSSTGALDLSRPYNVIFDVISAEDSEGDNKFQIYVDNNTSGSANSHLGSDSRFFNEPVLDLVPGTTMTVEGQIATPNSYLQFRTESGSIVVIDNIRIEYIDENTLLEETFETDADTFFSPEYKSTDGGATPFYSVTGGGSGLVISEGQLAIDSARFTMGNTTPDTDTTADDTVTTGILDLSREYTISMDIIAVEDSEGDNNFQIYVDNNTSSSSKSIHGGDSKFYSELVNNLVPGQRLTIDGFIGTPTSFLQLRTESGGKVVIDNFVISYVGEAPDDSKFSCENEPQLYFCDDFASGSLDNFTLISDDAGSNGPQGTFDVVEDDGNKVMRYTAGGEGGEIFLVKESALSNLPENGNYFVEARIRPRQNSTTRNKQIFLLGRYDSAGNWYGGGLNVQNSSSSTQVEVAVSTEGSISRPVQAKSPIVLGEKDGTDGTWYRVRFEMENEKLTVYLDGENMGTAEDTTYSAAGLIGLFTNNRSFELDDLKVGDPAVKPVQLTLDFKETEWETTTSSDPLFVYVTAVQNDGITEDTFTVTSSDASVVSVEQQGPQVTITPRAAGSAIVTFTSGSDPTLSKHIAVNVGEGFTMPTATYGDLFPDTTPYSGNNNAYPDTLLSLTFDSEPTLGSSGEVRIYNATDDTLVDVINIAADEDFIGFEGQDRQRKVAYRPASVVGNKLVIKPHTNALQYGQSYYVAISDGAVTGATLNGESFSGIGKSANWRFATRAAAPSGANVTVDDDGEADFRTVQGALNYVMQNVSSDTPSRITIRDGEYQEMLFLRGNNNVTLQGESRDNTVVYYDNFESFNSGSGKSEAPAAGTPSGGRSVFLVEGVDNLTLTNFTLKNSHIRSNDYSNQAETIYFNSDSGRLTAVDMNFVSEQDTLLLKGFSWFYNSLIAGNVDFIWGYVNTALFENSEIRTIGDSKNGNPDEDTAGGYILQARVPDISYKGFIFLNSSFTNGPGPIGNGVLDDSTYIARSGGSASYFDNITLINNRFDTHIATIGWAGEGVRDQPAPNPSPATAAAGWREYGSMDMQGNPLDLSSRQFAHILTDSEVTELTSRTAIFSHFNNGEGWVPSEPNLPNVAPAPTLDAYGFAQYNYALTGGAGGTVVTVDNGADLQAALDSAANSNTPVTVYVDGTITDANNGGTGSPIEIKDMNDVSIIGVADRGEFDGIGILIRRANNVIIQNLKIHHVLTDGKDAISIEGDNDGSTTSNIWIDHNELYSTLSVDKDFYDGLVDSKRGAKNITISYNYLHDHWKASLHGHTENDVDSDNTERLITFHHNRFENIESRLPLFRYGHGHLYNNYYNQISSTAINSRIGAELQVENNVFENTQNPIVSFYSDVIGYWNTSGNLFGEGVTWTTPADGDVVAGPDATPTSSYEVPYDYVLDDAEVVKQRVINYSGVGKINQNADDIPPLN</sequence>
<dbReference type="InterPro" id="IPR013320">
    <property type="entry name" value="ConA-like_dom_sf"/>
</dbReference>
<name>A0A0B3XRD0_9ALTE</name>
<dbReference type="InterPro" id="IPR011050">
    <property type="entry name" value="Pectin_lyase_fold/virulence"/>
</dbReference>
<reference evidence="7 8" key="1">
    <citation type="submission" date="2014-12" db="EMBL/GenBank/DDBJ databases">
        <title>Genome sequencing of Alteromonas marina AD001.</title>
        <authorList>
            <person name="Adrian T.G.S."/>
            <person name="Chan K.G."/>
        </authorList>
    </citation>
    <scope>NUCLEOTIDE SEQUENCE [LARGE SCALE GENOMIC DNA]</scope>
    <source>
        <strain evidence="7 8">AD001</strain>
    </source>
</reference>
<evidence type="ECO:0000256" key="2">
    <source>
        <dbReference type="ARBA" id="ARBA00023085"/>
    </source>
</evidence>
<dbReference type="PANTHER" id="PTHR31683">
    <property type="entry name" value="PECTATE LYASE 18-RELATED"/>
    <property type="match status" value="1"/>
</dbReference>
<keyword evidence="8" id="KW-1185">Reference proteome</keyword>
<dbReference type="InterPro" id="IPR000070">
    <property type="entry name" value="Pectinesterase_cat"/>
</dbReference>
<keyword evidence="1" id="KW-0378">Hydrolase</keyword>
<evidence type="ECO:0000256" key="5">
    <source>
        <dbReference type="SAM" id="MobiDB-lite"/>
    </source>
</evidence>
<dbReference type="SUPFAM" id="SSF49899">
    <property type="entry name" value="Concanavalin A-like lectins/glucanases"/>
    <property type="match status" value="1"/>
</dbReference>
<dbReference type="GO" id="GO:0042545">
    <property type="term" value="P:cell wall modification"/>
    <property type="evidence" value="ECO:0007669"/>
    <property type="project" value="InterPro"/>
</dbReference>
<dbReference type="RefSeq" id="WP_039221550.1">
    <property type="nucleotide sequence ID" value="NZ_JWLW01000023.1"/>
</dbReference>
<evidence type="ECO:0000313" key="7">
    <source>
        <dbReference type="EMBL" id="KHT50721.1"/>
    </source>
</evidence>
<keyword evidence="2" id="KW-0063">Aspartyl esterase</keyword>
<dbReference type="Proteomes" id="UP000031197">
    <property type="component" value="Unassembled WGS sequence"/>
</dbReference>
<dbReference type="SMART" id="SM00656">
    <property type="entry name" value="Amb_all"/>
    <property type="match status" value="1"/>
</dbReference>
<dbReference type="EMBL" id="JWLW01000023">
    <property type="protein sequence ID" value="KHT50721.1"/>
    <property type="molecule type" value="Genomic_DNA"/>
</dbReference>
<dbReference type="GO" id="GO:0030599">
    <property type="term" value="F:pectinesterase activity"/>
    <property type="evidence" value="ECO:0007669"/>
    <property type="project" value="InterPro"/>
</dbReference>
<dbReference type="GO" id="GO:0000272">
    <property type="term" value="P:polysaccharide catabolic process"/>
    <property type="evidence" value="ECO:0007669"/>
    <property type="project" value="UniProtKB-KW"/>
</dbReference>
<evidence type="ECO:0000256" key="4">
    <source>
        <dbReference type="RuleBase" id="RU361173"/>
    </source>
</evidence>
<comment type="similarity">
    <text evidence="4">Belongs to the polysaccharide lyase 1 family.</text>
</comment>
<evidence type="ECO:0000256" key="3">
    <source>
        <dbReference type="ARBA" id="ARBA00023239"/>
    </source>
</evidence>
<dbReference type="OrthoDB" id="5592990at2"/>
<feature type="region of interest" description="Disordered" evidence="5">
    <location>
        <begin position="535"/>
        <end position="555"/>
    </location>
</feature>
<dbReference type="Gene3D" id="2.60.120.560">
    <property type="entry name" value="Exo-inulinase, domain 1"/>
    <property type="match status" value="1"/>
</dbReference>
<dbReference type="Gene3D" id="2.160.20.10">
    <property type="entry name" value="Single-stranded right-handed beta-helix, Pectin lyase-like"/>
    <property type="match status" value="2"/>
</dbReference>
<dbReference type="Gene3D" id="2.60.40.1080">
    <property type="match status" value="1"/>
</dbReference>
<organism evidence="7 8">
    <name type="scientific">Alteromonas marina</name>
    <dbReference type="NCBI Taxonomy" id="203795"/>
    <lineage>
        <taxon>Bacteria</taxon>
        <taxon>Pseudomonadati</taxon>
        <taxon>Pseudomonadota</taxon>
        <taxon>Gammaproteobacteria</taxon>
        <taxon>Alteromonadales</taxon>
        <taxon>Alteromonadaceae</taxon>
        <taxon>Alteromonas/Salinimonas group</taxon>
        <taxon>Alteromonas</taxon>
    </lineage>
</organism>
<keyword evidence="4" id="KW-0964">Secreted</keyword>
<dbReference type="Pfam" id="PF00544">
    <property type="entry name" value="Pectate_lyase_4"/>
    <property type="match status" value="1"/>
</dbReference>
<proteinExistence type="inferred from homology"/>
<evidence type="ECO:0000313" key="8">
    <source>
        <dbReference type="Proteomes" id="UP000031197"/>
    </source>
</evidence>
<keyword evidence="3 4" id="KW-0456">Lyase</keyword>
<feature type="region of interest" description="Disordered" evidence="5">
    <location>
        <begin position="609"/>
        <end position="632"/>
    </location>
</feature>
<feature type="compositionally biased region" description="Low complexity" evidence="5">
    <location>
        <begin position="619"/>
        <end position="630"/>
    </location>
</feature>
<dbReference type="GO" id="GO:0030570">
    <property type="term" value="F:pectate lyase activity"/>
    <property type="evidence" value="ECO:0007669"/>
    <property type="project" value="InterPro"/>
</dbReference>
<protein>
    <submittedName>
        <fullName evidence="7">Pectin methylesterase</fullName>
    </submittedName>
</protein>
<keyword evidence="4" id="KW-0624">Polysaccharide degradation</keyword>